<dbReference type="Gene3D" id="3.30.300.210">
    <property type="entry name" value="Nutrient germinant receptor protein C, domain 3"/>
    <property type="match status" value="1"/>
</dbReference>
<evidence type="ECO:0000256" key="4">
    <source>
        <dbReference type="ARBA" id="ARBA00022729"/>
    </source>
</evidence>
<dbReference type="OrthoDB" id="2569624at2"/>
<keyword evidence="4" id="KW-0732">Signal</keyword>
<organism evidence="10 11">
    <name type="scientific">Paenibacillus oralis</name>
    <dbReference type="NCBI Taxonomy" id="2490856"/>
    <lineage>
        <taxon>Bacteria</taxon>
        <taxon>Bacillati</taxon>
        <taxon>Bacillota</taxon>
        <taxon>Bacilli</taxon>
        <taxon>Bacillales</taxon>
        <taxon>Paenibacillaceae</taxon>
        <taxon>Paenibacillus</taxon>
    </lineage>
</organism>
<gene>
    <name evidence="10" type="ORF">EHV15_33360</name>
</gene>
<dbReference type="PANTHER" id="PTHR35789">
    <property type="entry name" value="SPORE GERMINATION PROTEIN B3"/>
    <property type="match status" value="1"/>
</dbReference>
<keyword evidence="7" id="KW-0449">Lipoprotein</keyword>
<keyword evidence="6" id="KW-0564">Palmitate</keyword>
<evidence type="ECO:0000259" key="8">
    <source>
        <dbReference type="Pfam" id="PF05504"/>
    </source>
</evidence>
<feature type="domain" description="Spore germination GerAC-like C-terminal" evidence="8">
    <location>
        <begin position="208"/>
        <end position="370"/>
    </location>
</feature>
<evidence type="ECO:0000256" key="5">
    <source>
        <dbReference type="ARBA" id="ARBA00023136"/>
    </source>
</evidence>
<dbReference type="NCBIfam" id="TIGR02887">
    <property type="entry name" value="spore_ger_x_C"/>
    <property type="match status" value="1"/>
</dbReference>
<reference evidence="10 11" key="1">
    <citation type="submission" date="2018-11" db="EMBL/GenBank/DDBJ databases">
        <title>Genome sequencing of Paenibacillus sp. KCOM 3021 (= ChDC PVNT-B20).</title>
        <authorList>
            <person name="Kook J.-K."/>
            <person name="Park S.-N."/>
            <person name="Lim Y.K."/>
        </authorList>
    </citation>
    <scope>NUCLEOTIDE SEQUENCE [LARGE SCALE GENOMIC DNA]</scope>
    <source>
        <strain evidence="10 11">KCOM 3021</strain>
    </source>
</reference>
<dbReference type="PANTHER" id="PTHR35789:SF1">
    <property type="entry name" value="SPORE GERMINATION PROTEIN B3"/>
    <property type="match status" value="1"/>
</dbReference>
<feature type="domain" description="Spore germination protein N-terminal" evidence="9">
    <location>
        <begin position="33"/>
        <end position="197"/>
    </location>
</feature>
<dbReference type="Gene3D" id="6.20.190.10">
    <property type="entry name" value="Nutrient germinant receptor protein C, domain 1"/>
    <property type="match status" value="1"/>
</dbReference>
<dbReference type="InterPro" id="IPR038501">
    <property type="entry name" value="Spore_GerAC_C_sf"/>
</dbReference>
<evidence type="ECO:0000313" key="10">
    <source>
        <dbReference type="EMBL" id="RRJ67272.1"/>
    </source>
</evidence>
<evidence type="ECO:0000256" key="6">
    <source>
        <dbReference type="ARBA" id="ARBA00023139"/>
    </source>
</evidence>
<dbReference type="Pfam" id="PF05504">
    <property type="entry name" value="Spore_GerAC"/>
    <property type="match status" value="1"/>
</dbReference>
<evidence type="ECO:0000259" key="9">
    <source>
        <dbReference type="Pfam" id="PF25198"/>
    </source>
</evidence>
<dbReference type="InterPro" id="IPR008844">
    <property type="entry name" value="Spore_GerAC-like"/>
</dbReference>
<comment type="similarity">
    <text evidence="2">Belongs to the GerABKC lipoprotein family.</text>
</comment>
<evidence type="ECO:0000313" key="11">
    <source>
        <dbReference type="Proteomes" id="UP000267017"/>
    </source>
</evidence>
<sequence length="375" mass="43275">MEGKVTNNFFTQIIRLTLLSVNIVLLSGCWNNIEINQTRWVGAVGIDVTENGQYLLTYSVLVPSKSGEAKKYVLESRGKTVFEAIRNAIAKSGYKLNYKHLQYIALGDKLVKKEGFESLDFFRRDHELNFKIWLVVVDGSASKLLNTKESLSPLLSIQIYDAMDSMDLMGAFPAIQIYDYLQFMEVNHKNGYIAAIKTDGENFEIYKTCLIKDGKVVQDMNITESRGLMWITNKVKGRIINFRSQKDSPFSSFEVINSNTKIESYYDKEDKLKIKIYVKVEGNIGEYHESHSLTVKEFYQIQDEVQNVIINEIQHALKRAQLSRADIFGIWKNVFRKYPSTWKNIKTDWQEIFVSTDIETDVQVKLLQNGLYLNN</sequence>
<dbReference type="EMBL" id="RRCN01000001">
    <property type="protein sequence ID" value="RRJ67272.1"/>
    <property type="molecule type" value="Genomic_DNA"/>
</dbReference>
<comment type="caution">
    <text evidence="10">The sequence shown here is derived from an EMBL/GenBank/DDBJ whole genome shotgun (WGS) entry which is preliminary data.</text>
</comment>
<evidence type="ECO:0000256" key="7">
    <source>
        <dbReference type="ARBA" id="ARBA00023288"/>
    </source>
</evidence>
<dbReference type="AlphaFoldDB" id="A0A3P3UA79"/>
<protein>
    <submittedName>
        <fullName evidence="10">Ger(X)C family spore germination protein</fullName>
    </submittedName>
</protein>
<dbReference type="InterPro" id="IPR046953">
    <property type="entry name" value="Spore_GerAC-like_C"/>
</dbReference>
<dbReference type="GO" id="GO:0009847">
    <property type="term" value="P:spore germination"/>
    <property type="evidence" value="ECO:0007669"/>
    <property type="project" value="InterPro"/>
</dbReference>
<dbReference type="PROSITE" id="PS51257">
    <property type="entry name" value="PROKAR_LIPOPROTEIN"/>
    <property type="match status" value="1"/>
</dbReference>
<accession>A0A3P3UA79</accession>
<dbReference type="Proteomes" id="UP000267017">
    <property type="component" value="Unassembled WGS sequence"/>
</dbReference>
<dbReference type="GO" id="GO:0016020">
    <property type="term" value="C:membrane"/>
    <property type="evidence" value="ECO:0007669"/>
    <property type="project" value="UniProtKB-SubCell"/>
</dbReference>
<evidence type="ECO:0000256" key="2">
    <source>
        <dbReference type="ARBA" id="ARBA00007886"/>
    </source>
</evidence>
<evidence type="ECO:0000256" key="1">
    <source>
        <dbReference type="ARBA" id="ARBA00004635"/>
    </source>
</evidence>
<keyword evidence="3" id="KW-0309">Germination</keyword>
<dbReference type="RefSeq" id="WP_128635051.1">
    <property type="nucleotide sequence ID" value="NZ_RRCN01000001.1"/>
</dbReference>
<comment type="subcellular location">
    <subcellularLocation>
        <location evidence="1">Membrane</location>
        <topology evidence="1">Lipid-anchor</topology>
    </subcellularLocation>
</comment>
<name>A0A3P3UA79_9BACL</name>
<proteinExistence type="inferred from homology"/>
<evidence type="ECO:0000256" key="3">
    <source>
        <dbReference type="ARBA" id="ARBA00022544"/>
    </source>
</evidence>
<keyword evidence="5" id="KW-0472">Membrane</keyword>
<dbReference type="InterPro" id="IPR057336">
    <property type="entry name" value="GerAC_N"/>
</dbReference>
<keyword evidence="11" id="KW-1185">Reference proteome</keyword>
<dbReference type="Pfam" id="PF25198">
    <property type="entry name" value="Spore_GerAC_N"/>
    <property type="match status" value="1"/>
</dbReference>